<evidence type="ECO:0000313" key="2">
    <source>
        <dbReference type="EMBL" id="EOA25342.1"/>
    </source>
</evidence>
<evidence type="ECO:0000259" key="1">
    <source>
        <dbReference type="Pfam" id="PF09331"/>
    </source>
</evidence>
<dbReference type="PANTHER" id="PTHR48449">
    <property type="entry name" value="DUF1985 DOMAIN-CONTAINING PROTEIN"/>
    <property type="match status" value="1"/>
</dbReference>
<dbReference type="EMBL" id="KB870809">
    <property type="protein sequence ID" value="EOA25342.1"/>
    <property type="molecule type" value="Genomic_DNA"/>
</dbReference>
<name>R0FRT7_9BRAS</name>
<reference evidence="3" key="1">
    <citation type="journal article" date="2013" name="Nat. Genet.">
        <title>The Capsella rubella genome and the genomic consequences of rapid mating system evolution.</title>
        <authorList>
            <person name="Slotte T."/>
            <person name="Hazzouri K.M."/>
            <person name="Agren J.A."/>
            <person name="Koenig D."/>
            <person name="Maumus F."/>
            <person name="Guo Y.L."/>
            <person name="Steige K."/>
            <person name="Platts A.E."/>
            <person name="Escobar J.S."/>
            <person name="Newman L.K."/>
            <person name="Wang W."/>
            <person name="Mandakova T."/>
            <person name="Vello E."/>
            <person name="Smith L.M."/>
            <person name="Henz S.R."/>
            <person name="Steffen J."/>
            <person name="Takuno S."/>
            <person name="Brandvain Y."/>
            <person name="Coop G."/>
            <person name="Andolfatto P."/>
            <person name="Hu T.T."/>
            <person name="Blanchette M."/>
            <person name="Clark R.M."/>
            <person name="Quesneville H."/>
            <person name="Nordborg M."/>
            <person name="Gaut B.S."/>
            <person name="Lysak M.A."/>
            <person name="Jenkins J."/>
            <person name="Grimwood J."/>
            <person name="Chapman J."/>
            <person name="Prochnik S."/>
            <person name="Shu S."/>
            <person name="Rokhsar D."/>
            <person name="Schmutz J."/>
            <person name="Weigel D."/>
            <person name="Wright S.I."/>
        </authorList>
    </citation>
    <scope>NUCLEOTIDE SEQUENCE [LARGE SCALE GENOMIC DNA]</scope>
    <source>
        <strain evidence="3">cv. Monte Gargano</strain>
    </source>
</reference>
<evidence type="ECO:0000313" key="3">
    <source>
        <dbReference type="Proteomes" id="UP000029121"/>
    </source>
</evidence>
<gene>
    <name evidence="2" type="ORF">CARUB_v10018663mg</name>
</gene>
<organism evidence="2 3">
    <name type="scientific">Capsella rubella</name>
    <dbReference type="NCBI Taxonomy" id="81985"/>
    <lineage>
        <taxon>Eukaryota</taxon>
        <taxon>Viridiplantae</taxon>
        <taxon>Streptophyta</taxon>
        <taxon>Embryophyta</taxon>
        <taxon>Tracheophyta</taxon>
        <taxon>Spermatophyta</taxon>
        <taxon>Magnoliopsida</taxon>
        <taxon>eudicotyledons</taxon>
        <taxon>Gunneridae</taxon>
        <taxon>Pentapetalae</taxon>
        <taxon>rosids</taxon>
        <taxon>malvids</taxon>
        <taxon>Brassicales</taxon>
        <taxon>Brassicaceae</taxon>
        <taxon>Camelineae</taxon>
        <taxon>Capsella</taxon>
    </lineage>
</organism>
<dbReference type="Proteomes" id="UP000029121">
    <property type="component" value="Unassembled WGS sequence"/>
</dbReference>
<accession>R0FRT7</accession>
<sequence>MASLSGEKKGRYPPLLYPPGKSLLLKRSIHHNYTLASFGLMKDCIGEDVYKDIRDHTQVGVILSHAESDYEWWAKLVHYILTRQLAIDRRYEIWSLIESCPIRFSLNEYEDISGLNCQPIVADDIVEVDQREFLAELKVDSGVGPNYILGLSRGSRIPLEYAKRGFDIAAFDRFSWGRVELKELIQSIKMLSFKRESCAIHGCVYVLMIWGFDFLKHLGKTYGNKKKLDEDLAGADDVPPLLMWSGKRPRIDIAEFFATEKLETD</sequence>
<protein>
    <recommendedName>
        <fullName evidence="1">DUF1985 domain-containing protein</fullName>
    </recommendedName>
</protein>
<proteinExistence type="predicted"/>
<dbReference type="Pfam" id="PF09331">
    <property type="entry name" value="DUF1985"/>
    <property type="match status" value="1"/>
</dbReference>
<keyword evidence="3" id="KW-1185">Reference proteome</keyword>
<feature type="domain" description="DUF1985" evidence="1">
    <location>
        <begin position="81"/>
        <end position="123"/>
    </location>
</feature>
<feature type="non-terminal residue" evidence="2">
    <location>
        <position position="265"/>
    </location>
</feature>
<dbReference type="AlphaFoldDB" id="R0FRT7"/>
<dbReference type="InterPro" id="IPR015410">
    <property type="entry name" value="DUF1985"/>
</dbReference>
<dbReference type="PANTHER" id="PTHR48449:SF1">
    <property type="entry name" value="DUF1985 DOMAIN-CONTAINING PROTEIN"/>
    <property type="match status" value="1"/>
</dbReference>